<evidence type="ECO:0000256" key="1">
    <source>
        <dbReference type="ARBA" id="ARBA00023002"/>
    </source>
</evidence>
<feature type="domain" description="Phosphogluconate dehydrogenase NAD-binding putative C-terminal" evidence="4">
    <location>
        <begin position="194"/>
        <end position="264"/>
    </location>
</feature>
<gene>
    <name evidence="5" type="ORF">GRI32_05860</name>
</gene>
<dbReference type="InterPro" id="IPR015815">
    <property type="entry name" value="HIBADH-related"/>
</dbReference>
<dbReference type="AlphaFoldDB" id="A0A844ZRM7"/>
<dbReference type="SUPFAM" id="SSF51735">
    <property type="entry name" value="NAD(P)-binding Rossmann-fold domains"/>
    <property type="match status" value="1"/>
</dbReference>
<dbReference type="InterPro" id="IPR013328">
    <property type="entry name" value="6PGD_dom2"/>
</dbReference>
<dbReference type="PANTHER" id="PTHR43580:SF2">
    <property type="entry name" value="CYTOKINE-LIKE NUCLEAR FACTOR N-PAC"/>
    <property type="match status" value="1"/>
</dbReference>
<feature type="domain" description="6-phosphogluconate dehydrogenase NADP-binding" evidence="3">
    <location>
        <begin position="13"/>
        <end position="148"/>
    </location>
</feature>
<keyword evidence="1" id="KW-0560">Oxidoreductase</keyword>
<dbReference type="GO" id="GO:0050661">
    <property type="term" value="F:NADP binding"/>
    <property type="evidence" value="ECO:0007669"/>
    <property type="project" value="InterPro"/>
</dbReference>
<dbReference type="Gene3D" id="3.40.50.720">
    <property type="entry name" value="NAD(P)-binding Rossmann-like Domain"/>
    <property type="match status" value="1"/>
</dbReference>
<dbReference type="EMBL" id="WTYY01000003">
    <property type="protein sequence ID" value="MXO88259.1"/>
    <property type="molecule type" value="Genomic_DNA"/>
</dbReference>
<reference evidence="5 6" key="1">
    <citation type="submission" date="2019-12" db="EMBL/GenBank/DDBJ databases">
        <title>Genomic-based taxomic classification of the family Erythrobacteraceae.</title>
        <authorList>
            <person name="Xu L."/>
        </authorList>
    </citation>
    <scope>NUCLEOTIDE SEQUENCE [LARGE SCALE GENOMIC DNA]</scope>
    <source>
        <strain evidence="5 6">JCM 16339</strain>
    </source>
</reference>
<protein>
    <submittedName>
        <fullName evidence="5">DUF1932 domain-containing protein</fullName>
    </submittedName>
</protein>
<dbReference type="SUPFAM" id="SSF48179">
    <property type="entry name" value="6-phosphogluconate dehydrogenase C-terminal domain-like"/>
    <property type="match status" value="1"/>
</dbReference>
<proteinExistence type="predicted"/>
<dbReference type="Gene3D" id="1.10.1040.10">
    <property type="entry name" value="N-(1-d-carboxylethyl)-l-norvaline Dehydrogenase, domain 2"/>
    <property type="match status" value="1"/>
</dbReference>
<dbReference type="Pfam" id="PF09130">
    <property type="entry name" value="DUF1932"/>
    <property type="match status" value="1"/>
</dbReference>
<feature type="active site" evidence="2">
    <location>
        <position position="173"/>
    </location>
</feature>
<evidence type="ECO:0000313" key="6">
    <source>
        <dbReference type="Proteomes" id="UP000435243"/>
    </source>
</evidence>
<organism evidence="5 6">
    <name type="scientific">Alteraurantiacibacter aestuarii</name>
    <dbReference type="NCBI Taxonomy" id="650004"/>
    <lineage>
        <taxon>Bacteria</taxon>
        <taxon>Pseudomonadati</taxon>
        <taxon>Pseudomonadota</taxon>
        <taxon>Alphaproteobacteria</taxon>
        <taxon>Sphingomonadales</taxon>
        <taxon>Erythrobacteraceae</taxon>
        <taxon>Alteraurantiacibacter</taxon>
    </lineage>
</organism>
<evidence type="ECO:0000259" key="3">
    <source>
        <dbReference type="Pfam" id="PF03446"/>
    </source>
</evidence>
<sequence length="276" mass="29044">MPDSKDTLAAPRVAMIGFGEAGSAFAAPGGWNGRASGWDIVPDRCAAMAQYGVTAGSNAAQALADADIILSLVTADSAVNAASDYAPLMKAGALWCDMNSVSPGSKLMAAQAVTAAGGRYVDVAVMAPVEKGRDVPLLISGPDAEVARAMLATLGFARARIVGDEVGRASSIKMIRSIMVKGMEALTYECAAAAEKAGVMDEVMSSLDASEKDWDWMTRTAYNRERMETHGLRRAAEMEEVARTLRELGVEPVMSEGTVTLQRRAAKPKARRNKAA</sequence>
<dbReference type="InterPro" id="IPR006115">
    <property type="entry name" value="6PGDH_NADP-bd"/>
</dbReference>
<dbReference type="GO" id="GO:0016491">
    <property type="term" value="F:oxidoreductase activity"/>
    <property type="evidence" value="ECO:0007669"/>
    <property type="project" value="UniProtKB-KW"/>
</dbReference>
<dbReference type="PANTHER" id="PTHR43580">
    <property type="entry name" value="OXIDOREDUCTASE GLYR1-RELATED"/>
    <property type="match status" value="1"/>
</dbReference>
<evidence type="ECO:0000259" key="4">
    <source>
        <dbReference type="Pfam" id="PF09130"/>
    </source>
</evidence>
<dbReference type="Pfam" id="PF03446">
    <property type="entry name" value="NAD_binding_2"/>
    <property type="match status" value="1"/>
</dbReference>
<accession>A0A844ZRM7</accession>
<dbReference type="InterPro" id="IPR051265">
    <property type="entry name" value="HIBADH-related_NP60_sf"/>
</dbReference>
<dbReference type="PIRSF" id="PIRSF000103">
    <property type="entry name" value="HIBADH"/>
    <property type="match status" value="1"/>
</dbReference>
<dbReference type="Proteomes" id="UP000435243">
    <property type="component" value="Unassembled WGS sequence"/>
</dbReference>
<dbReference type="InterPro" id="IPR036291">
    <property type="entry name" value="NAD(P)-bd_dom_sf"/>
</dbReference>
<dbReference type="InterPro" id="IPR008927">
    <property type="entry name" value="6-PGluconate_DH-like_C_sf"/>
</dbReference>
<evidence type="ECO:0000313" key="5">
    <source>
        <dbReference type="EMBL" id="MXO88259.1"/>
    </source>
</evidence>
<keyword evidence="6" id="KW-1185">Reference proteome</keyword>
<dbReference type="OrthoDB" id="4333at2"/>
<comment type="caution">
    <text evidence="5">The sequence shown here is derived from an EMBL/GenBank/DDBJ whole genome shotgun (WGS) entry which is preliminary data.</text>
</comment>
<evidence type="ECO:0000256" key="2">
    <source>
        <dbReference type="PIRSR" id="PIRSR000103-1"/>
    </source>
</evidence>
<name>A0A844ZRM7_9SPHN</name>
<dbReference type="InterPro" id="IPR015814">
    <property type="entry name" value="Pgluconate_DH_NAD-bd_C"/>
</dbReference>